<organism evidence="1 2">
    <name type="scientific">Ruthenibacterium lactatiformans</name>
    <dbReference type="NCBI Taxonomy" id="1550024"/>
    <lineage>
        <taxon>Bacteria</taxon>
        <taxon>Bacillati</taxon>
        <taxon>Bacillota</taxon>
        <taxon>Clostridia</taxon>
        <taxon>Eubacteriales</taxon>
        <taxon>Oscillospiraceae</taxon>
        <taxon>Ruthenibacterium</taxon>
    </lineage>
</organism>
<dbReference type="SUPFAM" id="SSF54001">
    <property type="entry name" value="Cysteine proteinases"/>
    <property type="match status" value="1"/>
</dbReference>
<protein>
    <recommendedName>
        <fullName evidence="3">Transglutaminase-like domain-containing protein</fullName>
    </recommendedName>
</protein>
<reference evidence="1 2" key="1">
    <citation type="journal article" date="2019" name="Nat. Med.">
        <title>A library of human gut bacterial isolates paired with longitudinal multiomics data enables mechanistic microbiome research.</title>
        <authorList>
            <person name="Poyet M."/>
            <person name="Groussin M."/>
            <person name="Gibbons S.M."/>
            <person name="Avila-Pacheco J."/>
            <person name="Jiang X."/>
            <person name="Kearney S.M."/>
            <person name="Perrotta A.R."/>
            <person name="Berdy B."/>
            <person name="Zhao S."/>
            <person name="Lieberman T.D."/>
            <person name="Swanson P.K."/>
            <person name="Smith M."/>
            <person name="Roesemann S."/>
            <person name="Alexander J.E."/>
            <person name="Rich S.A."/>
            <person name="Livny J."/>
            <person name="Vlamakis H."/>
            <person name="Clish C."/>
            <person name="Bullock K."/>
            <person name="Deik A."/>
            <person name="Scott J."/>
            <person name="Pierce K.A."/>
            <person name="Xavier R.J."/>
            <person name="Alm E.J."/>
        </authorList>
    </citation>
    <scope>NUCLEOTIDE SEQUENCE [LARGE SCALE GENOMIC DNA]</scope>
    <source>
        <strain evidence="1 2">BIOML-A4</strain>
    </source>
</reference>
<dbReference type="EMBL" id="WMZU01000007">
    <property type="protein sequence ID" value="MTS26802.1"/>
    <property type="molecule type" value="Genomic_DNA"/>
</dbReference>
<evidence type="ECO:0000313" key="1">
    <source>
        <dbReference type="EMBL" id="MTS26802.1"/>
    </source>
</evidence>
<gene>
    <name evidence="1" type="ORF">GMD59_05815</name>
</gene>
<name>A0A6L6LPN7_9FIRM</name>
<comment type="caution">
    <text evidence="1">The sequence shown here is derived from an EMBL/GenBank/DDBJ whole genome shotgun (WGS) entry which is preliminary data.</text>
</comment>
<sequence length="212" mass="23869">MQETIQFTCNITQTERIAEVLRRAYTSVECFWVSKLQWMHTETENGTVECSVIPQYSMSREERDHALLIINKHVNYIIQKSDGTPESIMHEAAEWLFAHAEYDHDEQTQLLKSRANLVGAFIDGKAVCAGYSRAAAYCLLRAGYSAAYCVGEAGGVCHAWNAYVDSTGRLVFADVTYAVTANDDLMVENFLDMEAETVSTRITDSEDWYFAG</sequence>
<dbReference type="InterPro" id="IPR038765">
    <property type="entry name" value="Papain-like_cys_pep_sf"/>
</dbReference>
<evidence type="ECO:0000313" key="2">
    <source>
        <dbReference type="Proteomes" id="UP000472755"/>
    </source>
</evidence>
<dbReference type="Proteomes" id="UP000472755">
    <property type="component" value="Unassembled WGS sequence"/>
</dbReference>
<dbReference type="Gene3D" id="3.10.620.30">
    <property type="match status" value="1"/>
</dbReference>
<proteinExistence type="predicted"/>
<accession>A0A6L6LPN7</accession>
<dbReference type="AlphaFoldDB" id="A0A6L6LPN7"/>
<dbReference type="RefSeq" id="WP_155202382.1">
    <property type="nucleotide sequence ID" value="NZ_WMZQ01000016.1"/>
</dbReference>
<evidence type="ECO:0008006" key="3">
    <source>
        <dbReference type="Google" id="ProtNLM"/>
    </source>
</evidence>